<sequence>MRDSKRRTGPVLVFRRTAWCGLLTGLENPGSGRFLKVRPKDGRGPTWGTGPRMSRRAREVPALRVPRCRRRPRWRSSP</sequence>
<dbReference type="Pfam" id="PF04149">
    <property type="entry name" value="DUF397"/>
    <property type="match status" value="1"/>
</dbReference>
<evidence type="ECO:0000259" key="2">
    <source>
        <dbReference type="Pfam" id="PF04149"/>
    </source>
</evidence>
<evidence type="ECO:0000256" key="1">
    <source>
        <dbReference type="SAM" id="MobiDB-lite"/>
    </source>
</evidence>
<evidence type="ECO:0000313" key="4">
    <source>
        <dbReference type="Proteomes" id="UP001333996"/>
    </source>
</evidence>
<gene>
    <name evidence="3" type="ORF">VXC91_10005</name>
</gene>
<protein>
    <submittedName>
        <fullName evidence="3">DUF397 domain-containing protein</fullName>
    </submittedName>
</protein>
<accession>A0ABU7FDZ6</accession>
<name>A0ABU7FDZ6_9ACTN</name>
<dbReference type="InterPro" id="IPR007278">
    <property type="entry name" value="DUF397"/>
</dbReference>
<organism evidence="3 4">
    <name type="scientific">Streptomyces chiangmaiensis</name>
    <dbReference type="NCBI Taxonomy" id="766497"/>
    <lineage>
        <taxon>Bacteria</taxon>
        <taxon>Bacillati</taxon>
        <taxon>Actinomycetota</taxon>
        <taxon>Actinomycetes</taxon>
        <taxon>Kitasatosporales</taxon>
        <taxon>Streptomycetaceae</taxon>
        <taxon>Streptomyces</taxon>
    </lineage>
</organism>
<dbReference type="EMBL" id="JAYWVC010000022">
    <property type="protein sequence ID" value="MED7822305.1"/>
    <property type="molecule type" value="Genomic_DNA"/>
</dbReference>
<proteinExistence type="predicted"/>
<comment type="caution">
    <text evidence="3">The sequence shown here is derived from an EMBL/GenBank/DDBJ whole genome shotgun (WGS) entry which is preliminary data.</text>
</comment>
<evidence type="ECO:0000313" key="3">
    <source>
        <dbReference type="EMBL" id="MED7822305.1"/>
    </source>
</evidence>
<dbReference type="RefSeq" id="WP_329506713.1">
    <property type="nucleotide sequence ID" value="NZ_BAAAYZ010000122.1"/>
</dbReference>
<feature type="region of interest" description="Disordered" evidence="1">
    <location>
        <begin position="34"/>
        <end position="60"/>
    </location>
</feature>
<dbReference type="Proteomes" id="UP001333996">
    <property type="component" value="Unassembled WGS sequence"/>
</dbReference>
<reference evidence="3" key="1">
    <citation type="submission" date="2024-01" db="EMBL/GenBank/DDBJ databases">
        <title>First draft genome sequence data of TA4-1, the type strain of Gram-positive actinobacterium Streptomyces chiangmaiensis.</title>
        <authorList>
            <person name="Yasawong M."/>
            <person name="Nantapong N."/>
        </authorList>
    </citation>
    <scope>NUCLEOTIDE SEQUENCE</scope>
    <source>
        <strain evidence="3">TA4-1</strain>
    </source>
</reference>
<feature type="domain" description="DUF397" evidence="2">
    <location>
        <begin position="1"/>
        <end position="26"/>
    </location>
</feature>
<keyword evidence="4" id="KW-1185">Reference proteome</keyword>